<reference evidence="3 4" key="1">
    <citation type="submission" date="2024-04" db="EMBL/GenBank/DDBJ databases">
        <title>Phyllosticta paracitricarpa is synonymous to the EU quarantine fungus P. citricarpa based on phylogenomic analyses.</title>
        <authorList>
            <consortium name="Lawrence Berkeley National Laboratory"/>
            <person name="Van ingen-buijs V.A."/>
            <person name="Van westerhoven A.C."/>
            <person name="Haridas S."/>
            <person name="Skiadas P."/>
            <person name="Martin F."/>
            <person name="Groenewald J.Z."/>
            <person name="Crous P.W."/>
            <person name="Seidl M.F."/>
        </authorList>
    </citation>
    <scope>NUCLEOTIDE SEQUENCE [LARGE SCALE GENOMIC DNA]</scope>
    <source>
        <strain evidence="3 4">CBS 141358</strain>
    </source>
</reference>
<protein>
    <submittedName>
        <fullName evidence="3">Uncharacterized protein</fullName>
    </submittedName>
</protein>
<keyword evidence="4" id="KW-1185">Reference proteome</keyword>
<evidence type="ECO:0000256" key="1">
    <source>
        <dbReference type="SAM" id="MobiDB-lite"/>
    </source>
</evidence>
<organism evidence="3 4">
    <name type="scientific">Phyllosticta paracitricarpa</name>
    <dbReference type="NCBI Taxonomy" id="2016321"/>
    <lineage>
        <taxon>Eukaryota</taxon>
        <taxon>Fungi</taxon>
        <taxon>Dikarya</taxon>
        <taxon>Ascomycota</taxon>
        <taxon>Pezizomycotina</taxon>
        <taxon>Dothideomycetes</taxon>
        <taxon>Dothideomycetes incertae sedis</taxon>
        <taxon>Botryosphaeriales</taxon>
        <taxon>Phyllostictaceae</taxon>
        <taxon>Phyllosticta</taxon>
    </lineage>
</organism>
<sequence length="189" mass="21804">MTAAAAAGLDHTFKRQTKTNERGKGKSAFFDRMIDRQTTDIETVGFFFFFFFFFFSFLPFFFDCFWLEPSHLVITSPHHSTPLHDPLEPPNPDYLEHFPPSLPSSCSPFFTHLQLLDRTGRGDLTTCGLSYTCKKTKLDMGMNGKRETYKADHTHAYTHACIHSYSSLNRAREKRKKKKTVRGWLMADG</sequence>
<evidence type="ECO:0000256" key="2">
    <source>
        <dbReference type="SAM" id="Phobius"/>
    </source>
</evidence>
<comment type="caution">
    <text evidence="3">The sequence shown here is derived from an EMBL/GenBank/DDBJ whole genome shotgun (WGS) entry which is preliminary data.</text>
</comment>
<keyword evidence="2" id="KW-0472">Membrane</keyword>
<evidence type="ECO:0000313" key="3">
    <source>
        <dbReference type="EMBL" id="KAK7613054.1"/>
    </source>
</evidence>
<feature type="transmembrane region" description="Helical" evidence="2">
    <location>
        <begin position="43"/>
        <end position="62"/>
    </location>
</feature>
<proteinExistence type="predicted"/>
<dbReference type="EMBL" id="JBBPBF010000008">
    <property type="protein sequence ID" value="KAK7613054.1"/>
    <property type="molecule type" value="Genomic_DNA"/>
</dbReference>
<dbReference type="Proteomes" id="UP001367316">
    <property type="component" value="Unassembled WGS sequence"/>
</dbReference>
<name>A0ABR1NCY0_9PEZI</name>
<evidence type="ECO:0000313" key="4">
    <source>
        <dbReference type="Proteomes" id="UP001367316"/>
    </source>
</evidence>
<keyword evidence="2" id="KW-1133">Transmembrane helix</keyword>
<keyword evidence="2" id="KW-0812">Transmembrane</keyword>
<accession>A0ABR1NCY0</accession>
<gene>
    <name evidence="3" type="ORF">JOL62DRAFT_426740</name>
</gene>
<feature type="region of interest" description="Disordered" evidence="1">
    <location>
        <begin position="1"/>
        <end position="20"/>
    </location>
</feature>